<proteinExistence type="predicted"/>
<evidence type="ECO:0000256" key="1">
    <source>
        <dbReference type="SAM" id="Phobius"/>
    </source>
</evidence>
<dbReference type="SUPFAM" id="SSF51735">
    <property type="entry name" value="NAD(P)-binding Rossmann-fold domains"/>
    <property type="match status" value="2"/>
</dbReference>
<organism evidence="4 5">
    <name type="scientific">Gandjariella thermophila</name>
    <dbReference type="NCBI Taxonomy" id="1931992"/>
    <lineage>
        <taxon>Bacteria</taxon>
        <taxon>Bacillati</taxon>
        <taxon>Actinomycetota</taxon>
        <taxon>Actinomycetes</taxon>
        <taxon>Pseudonocardiales</taxon>
        <taxon>Pseudonocardiaceae</taxon>
        <taxon>Gandjariella</taxon>
    </lineage>
</organism>
<keyword evidence="1" id="KW-0812">Transmembrane</keyword>
<feature type="domain" description="RCK C-terminal" evidence="3">
    <location>
        <begin position="467"/>
        <end position="551"/>
    </location>
</feature>
<feature type="domain" description="RCK N-terminal" evidence="2">
    <location>
        <begin position="328"/>
        <end position="447"/>
    </location>
</feature>
<evidence type="ECO:0000259" key="2">
    <source>
        <dbReference type="PROSITE" id="PS51201"/>
    </source>
</evidence>
<evidence type="ECO:0000313" key="4">
    <source>
        <dbReference type="EMBL" id="GDY32238.1"/>
    </source>
</evidence>
<sequence>MPNPMRRSTQPHFVVCGDSPLAHRLAEELSQVGEDVVVILPSRRRNHGPQIAALPNVRVIESAELTGEAFISAKLDRARALALVAQDDVGNIHAALRAHEIKPGIRLVLRMFNTRLGNQIRPLFDDCAVLSDADMAAPWFVAAALGELTPNHIRVAGRTLCVYPRRETPPSHVLCGIGSPDPQSGSLRLLPPGEGEPDLVLAVANRSQRDPLTRRRGLPRPAAVLAALRAVLDRKIVFALLFMVGVLALGTVLFTAFGGYSWGEAIYNTLLDAAGAAQPDPGLTRLNKVTQVMVTLVGISAIPLITAAVVDGVVRARLSTGPVRRPLRGHIVVVGLGNVGYRVVGQLRDLGVPVVCIERHENAQGVSLARRLGATVIFGDANREETLRSAWLDTARALVAVTSDDVTNLRAVLHARETRKDVRVVLRLFDTDLARRVEGAFGIEVSRSVSYLAAPAFVAALLERQVVGTIAVGRRVLLIAEAPVTAESPLSGRRLVELRRRRDAQVLALRPAGEQAMNWEPDAEHTLAPDDRVLVVASRAGLARLLAGSASAPKDPTAVA</sequence>
<keyword evidence="1" id="KW-1133">Transmembrane helix</keyword>
<dbReference type="Gene3D" id="3.30.70.1450">
    <property type="entry name" value="Regulator of K+ conductance, C-terminal domain"/>
    <property type="match status" value="1"/>
</dbReference>
<dbReference type="EMBL" id="BJFL01000022">
    <property type="protein sequence ID" value="GDY32238.1"/>
    <property type="molecule type" value="Genomic_DNA"/>
</dbReference>
<dbReference type="PANTHER" id="PTHR43833:SF11">
    <property type="entry name" value="VOLTAGE-GATED POTASSIUM CHANNEL KCH"/>
    <property type="match status" value="1"/>
</dbReference>
<dbReference type="InterPro" id="IPR036721">
    <property type="entry name" value="RCK_C_sf"/>
</dbReference>
<dbReference type="InterPro" id="IPR036291">
    <property type="entry name" value="NAD(P)-bd_dom_sf"/>
</dbReference>
<accession>A0A4D4JC49</accession>
<dbReference type="InterPro" id="IPR003148">
    <property type="entry name" value="RCK_N"/>
</dbReference>
<dbReference type="PROSITE" id="PS51201">
    <property type="entry name" value="RCK_N"/>
    <property type="match status" value="2"/>
</dbReference>
<protein>
    <submittedName>
        <fullName evidence="4">Potassium transporter TrkA</fullName>
    </submittedName>
</protein>
<dbReference type="PANTHER" id="PTHR43833">
    <property type="entry name" value="POTASSIUM CHANNEL PROTEIN 2-RELATED-RELATED"/>
    <property type="match status" value="1"/>
</dbReference>
<comment type="caution">
    <text evidence="4">The sequence shown here is derived from an EMBL/GenBank/DDBJ whole genome shotgun (WGS) entry which is preliminary data.</text>
</comment>
<dbReference type="InterPro" id="IPR006037">
    <property type="entry name" value="RCK_C"/>
</dbReference>
<feature type="transmembrane region" description="Helical" evidence="1">
    <location>
        <begin position="292"/>
        <end position="314"/>
    </location>
</feature>
<gene>
    <name evidence="4" type="ORF">GTS_38710</name>
</gene>
<dbReference type="Pfam" id="PF02254">
    <property type="entry name" value="TrkA_N"/>
    <property type="match status" value="2"/>
</dbReference>
<feature type="domain" description="RCK N-terminal" evidence="2">
    <location>
        <begin position="10"/>
        <end position="130"/>
    </location>
</feature>
<dbReference type="PROSITE" id="PS51202">
    <property type="entry name" value="RCK_C"/>
    <property type="match status" value="1"/>
</dbReference>
<dbReference type="GO" id="GO:0008324">
    <property type="term" value="F:monoatomic cation transmembrane transporter activity"/>
    <property type="evidence" value="ECO:0007669"/>
    <property type="project" value="InterPro"/>
</dbReference>
<reference evidence="5" key="1">
    <citation type="submission" date="2019-04" db="EMBL/GenBank/DDBJ databases">
        <title>Draft genome sequence of Pseudonocardiaceae bacterium SL3-2-4.</title>
        <authorList>
            <person name="Ningsih F."/>
            <person name="Yokota A."/>
            <person name="Sakai Y."/>
            <person name="Nanatani K."/>
            <person name="Yabe S."/>
            <person name="Oetari A."/>
            <person name="Sjamsuridzal W."/>
        </authorList>
    </citation>
    <scope>NUCLEOTIDE SEQUENCE [LARGE SCALE GENOMIC DNA]</scope>
    <source>
        <strain evidence="5">SL3-2-4</strain>
    </source>
</reference>
<dbReference type="SUPFAM" id="SSF116726">
    <property type="entry name" value="TrkA C-terminal domain-like"/>
    <property type="match status" value="1"/>
</dbReference>
<dbReference type="GO" id="GO:0006813">
    <property type="term" value="P:potassium ion transport"/>
    <property type="evidence" value="ECO:0007669"/>
    <property type="project" value="InterPro"/>
</dbReference>
<evidence type="ECO:0000259" key="3">
    <source>
        <dbReference type="PROSITE" id="PS51202"/>
    </source>
</evidence>
<dbReference type="Pfam" id="PF02080">
    <property type="entry name" value="TrkA_C"/>
    <property type="match status" value="1"/>
</dbReference>
<dbReference type="Gene3D" id="3.40.50.720">
    <property type="entry name" value="NAD(P)-binding Rossmann-like Domain"/>
    <property type="match status" value="2"/>
</dbReference>
<dbReference type="Proteomes" id="UP000298860">
    <property type="component" value="Unassembled WGS sequence"/>
</dbReference>
<dbReference type="OrthoDB" id="440986at2"/>
<keyword evidence="1" id="KW-0472">Membrane</keyword>
<dbReference type="AlphaFoldDB" id="A0A4D4JC49"/>
<evidence type="ECO:0000313" key="5">
    <source>
        <dbReference type="Proteomes" id="UP000298860"/>
    </source>
</evidence>
<feature type="transmembrane region" description="Helical" evidence="1">
    <location>
        <begin position="236"/>
        <end position="262"/>
    </location>
</feature>
<keyword evidence="5" id="KW-1185">Reference proteome</keyword>
<dbReference type="RefSeq" id="WP_137815270.1">
    <property type="nucleotide sequence ID" value="NZ_BJFL01000022.1"/>
</dbReference>
<name>A0A4D4JC49_9PSEU</name>
<dbReference type="InterPro" id="IPR050721">
    <property type="entry name" value="Trk_Ktr_HKT_K-transport"/>
</dbReference>